<evidence type="ECO:0000313" key="2">
    <source>
        <dbReference type="EMBL" id="EIM58480.1"/>
    </source>
</evidence>
<reference evidence="2 3" key="1">
    <citation type="submission" date="2010-08" db="EMBL/GenBank/DDBJ databases">
        <authorList>
            <consortium name="US DOE Joint Genome Institute (JGI-PGF)"/>
            <person name="Lucas S."/>
            <person name="Copeland A."/>
            <person name="Lapidus A."/>
            <person name="Cheng J.-F."/>
            <person name="Bruce D."/>
            <person name="Goodwin L."/>
            <person name="Pitluck S."/>
            <person name="Land M.L."/>
            <person name="Hauser L."/>
            <person name="Chang Y.-J."/>
            <person name="Anderson I.J."/>
            <person name="Johnson E."/>
            <person name="Mulhopadhyay B."/>
            <person name="Kyrpides N."/>
            <person name="Woyke T.J."/>
        </authorList>
    </citation>
    <scope>NUCLEOTIDE SEQUENCE [LARGE SCALE GENOMIC DNA]</scope>
    <source>
        <strain evidence="2 3">6</strain>
    </source>
</reference>
<accession>I5AXF7</accession>
<organism evidence="2 3">
    <name type="scientific">Eubacterium cellulosolvens (strain ATCC 43171 / JCM 9499 / 6)</name>
    <name type="common">Cillobacterium cellulosolvens</name>
    <dbReference type="NCBI Taxonomy" id="633697"/>
    <lineage>
        <taxon>Bacteria</taxon>
        <taxon>Bacillati</taxon>
        <taxon>Bacillota</taxon>
        <taxon>Clostridia</taxon>
        <taxon>Eubacteriales</taxon>
        <taxon>Eubacteriaceae</taxon>
        <taxon>Eubacterium</taxon>
    </lineage>
</organism>
<feature type="compositionally biased region" description="Low complexity" evidence="1">
    <location>
        <begin position="81"/>
        <end position="90"/>
    </location>
</feature>
<dbReference type="OrthoDB" id="1778827at2"/>
<evidence type="ECO:0000313" key="3">
    <source>
        <dbReference type="Proteomes" id="UP000005753"/>
    </source>
</evidence>
<feature type="compositionally biased region" description="Polar residues" evidence="1">
    <location>
        <begin position="91"/>
        <end position="106"/>
    </location>
</feature>
<evidence type="ECO:0000256" key="1">
    <source>
        <dbReference type="SAM" id="MobiDB-lite"/>
    </source>
</evidence>
<dbReference type="EMBL" id="CM001487">
    <property type="protein sequence ID" value="EIM58480.1"/>
    <property type="molecule type" value="Genomic_DNA"/>
</dbReference>
<gene>
    <name evidence="2" type="ORF">EubceDRAFT1_2781</name>
</gene>
<dbReference type="AlphaFoldDB" id="I5AXF7"/>
<reference evidence="2 3" key="2">
    <citation type="submission" date="2012-02" db="EMBL/GenBank/DDBJ databases">
        <title>Improved High-Quality Draft sequence of Eubacterium cellulosolvens 6.</title>
        <authorList>
            <consortium name="US DOE Joint Genome Institute"/>
            <person name="Lucas S."/>
            <person name="Han J."/>
            <person name="Lapidus A."/>
            <person name="Cheng J.-F."/>
            <person name="Goodwin L."/>
            <person name="Pitluck S."/>
            <person name="Peters L."/>
            <person name="Mikhailova N."/>
            <person name="Gu W."/>
            <person name="Detter J.C."/>
            <person name="Han C."/>
            <person name="Tapia R."/>
            <person name="Land M."/>
            <person name="Hauser L."/>
            <person name="Kyrpides N."/>
            <person name="Ivanova N."/>
            <person name="Pagani I."/>
            <person name="Johnson E."/>
            <person name="Mukhopadhyay B."/>
            <person name="Anderson I."/>
            <person name="Woyke T."/>
        </authorList>
    </citation>
    <scope>NUCLEOTIDE SEQUENCE [LARGE SCALE GENOMIC DNA]</scope>
    <source>
        <strain evidence="2 3">6</strain>
    </source>
</reference>
<dbReference type="eggNOG" id="ENOG5031UA4">
    <property type="taxonomic scope" value="Bacteria"/>
</dbReference>
<dbReference type="STRING" id="633697.EubceDRAFT1_2781"/>
<feature type="compositionally biased region" description="Polar residues" evidence="1">
    <location>
        <begin position="53"/>
        <end position="72"/>
    </location>
</feature>
<name>I5AXF7_EUBC6</name>
<sequence>MKRYVFLRYGLLLIAVLLLCFVPWKNVVGTGRTVAAGGRGDGKLNNRVVISDSPENNGNGSDDKNVSGSNDANGLDKDNGSGDSSSDPGDTVNTADPADTNTASKQTVDDYPYDIAADRAAYDLTTTDITVGDRMYSTQINDWYTNFQDYKDKTVEIEGYYLDFDIGYIYVGRKGPSCPYCSGGYVSFEIQSDQDLSEYTSGVDWIAVRGILREGSTSYGDGEKKPFYYIEALSIEKLPEVGVETVTD</sequence>
<feature type="region of interest" description="Disordered" evidence="1">
    <location>
        <begin position="43"/>
        <end position="106"/>
    </location>
</feature>
<keyword evidence="3" id="KW-1185">Reference proteome</keyword>
<dbReference type="Proteomes" id="UP000005753">
    <property type="component" value="Chromosome"/>
</dbReference>
<protein>
    <submittedName>
        <fullName evidence="2">Uncharacterized protein</fullName>
    </submittedName>
</protein>
<dbReference type="HOGENOM" id="CLU_1118845_0_0_9"/>
<proteinExistence type="predicted"/>